<name>A0A2S7XGD4_9GAMM</name>
<evidence type="ECO:0000256" key="3">
    <source>
        <dbReference type="ARBA" id="ARBA00022481"/>
    </source>
</evidence>
<keyword evidence="3" id="KW-0488">Methylation</keyword>
<accession>A0A2S7XGD4</accession>
<evidence type="ECO:0000256" key="2">
    <source>
        <dbReference type="ARBA" id="ARBA00011156"/>
    </source>
</evidence>
<dbReference type="GO" id="GO:0015628">
    <property type="term" value="P:protein secretion by the type II secretion system"/>
    <property type="evidence" value="ECO:0007669"/>
    <property type="project" value="InterPro"/>
</dbReference>
<sequence>MKQRQGQKGFTLIELMIVVAVIGVLSAVAIPQYQKYVAKAEVASALITLSGLKTNVEAHTVENGKFPVVGTHEDLGAPIGMQLGDIAFVDQGTGVSGASGAITFTFKTSASASVSSLISGKSFSLTRNNSGTWGCKASDTNGVNEDLLPKNCKTKTTAE</sequence>
<dbReference type="OrthoDB" id="5918848at2"/>
<dbReference type="PANTHER" id="PTHR30093:SF34">
    <property type="entry name" value="PREPILIN PEPTIDASE-DEPENDENT PROTEIN D"/>
    <property type="match status" value="1"/>
</dbReference>
<organism evidence="7 8">
    <name type="scientific">Aliivibrio sifiae</name>
    <dbReference type="NCBI Taxonomy" id="566293"/>
    <lineage>
        <taxon>Bacteria</taxon>
        <taxon>Pseudomonadati</taxon>
        <taxon>Pseudomonadota</taxon>
        <taxon>Gammaproteobacteria</taxon>
        <taxon>Vibrionales</taxon>
        <taxon>Vibrionaceae</taxon>
        <taxon>Aliivibrio</taxon>
    </lineage>
</organism>
<evidence type="ECO:0000313" key="6">
    <source>
        <dbReference type="EMBL" id="GLR76869.1"/>
    </source>
</evidence>
<evidence type="ECO:0000313" key="8">
    <source>
        <dbReference type="Proteomes" id="UP000239273"/>
    </source>
</evidence>
<protein>
    <submittedName>
        <fullName evidence="6 7">Pilin</fullName>
    </submittedName>
</protein>
<dbReference type="SUPFAM" id="SSF54523">
    <property type="entry name" value="Pili subunits"/>
    <property type="match status" value="1"/>
</dbReference>
<dbReference type="InterPro" id="IPR012902">
    <property type="entry name" value="N_methyl_site"/>
</dbReference>
<comment type="similarity">
    <text evidence="1 4">Belongs to the N-Me-Phe pilin family.</text>
</comment>
<dbReference type="Gene3D" id="3.30.700.10">
    <property type="entry name" value="Glycoprotein, Type 4 Pilin"/>
    <property type="match status" value="1"/>
</dbReference>
<dbReference type="PRINTS" id="PR00813">
    <property type="entry name" value="BCTERIALGSPG"/>
</dbReference>
<comment type="subunit">
    <text evidence="2">The pili are polar flexible filaments of about 5.4 nanometers diameter and 2.5 micrometers average length; they consist of only a single polypeptide chain arranged in a helical configuration of five subunits per turn in the assembled pilus.</text>
</comment>
<dbReference type="PANTHER" id="PTHR30093">
    <property type="entry name" value="GENERAL SECRETION PATHWAY PROTEIN G"/>
    <property type="match status" value="1"/>
</dbReference>
<dbReference type="Pfam" id="PF07963">
    <property type="entry name" value="N_methyl"/>
    <property type="match status" value="1"/>
</dbReference>
<dbReference type="InterPro" id="IPR045584">
    <property type="entry name" value="Pilin-like"/>
</dbReference>
<reference evidence="7 8" key="2">
    <citation type="submission" date="2016-12" db="EMBL/GenBank/DDBJ databases">
        <title>Diversity of luminous bacteria.</title>
        <authorList>
            <person name="Yoshizawa S."/>
            <person name="Kogure K."/>
        </authorList>
    </citation>
    <scope>NUCLEOTIDE SEQUENCE [LARGE SCALE GENOMIC DNA]</scope>
    <source>
        <strain evidence="7 8">NBRC 105001</strain>
    </source>
</reference>
<comment type="caution">
    <text evidence="7">The sequence shown here is derived from an EMBL/GenBank/DDBJ whole genome shotgun (WGS) entry which is preliminary data.</text>
</comment>
<keyword evidence="5" id="KW-1133">Transmembrane helix</keyword>
<evidence type="ECO:0000256" key="1">
    <source>
        <dbReference type="ARBA" id="ARBA00005233"/>
    </source>
</evidence>
<evidence type="ECO:0000313" key="9">
    <source>
        <dbReference type="Proteomes" id="UP001156660"/>
    </source>
</evidence>
<dbReference type="EMBL" id="BSOU01000015">
    <property type="protein sequence ID" value="GLR76869.1"/>
    <property type="molecule type" value="Genomic_DNA"/>
</dbReference>
<dbReference type="EMBL" id="MSCP01000001">
    <property type="protein sequence ID" value="PQJ92558.1"/>
    <property type="molecule type" value="Genomic_DNA"/>
</dbReference>
<dbReference type="Proteomes" id="UP000239273">
    <property type="component" value="Unassembled WGS sequence"/>
</dbReference>
<dbReference type="GO" id="GO:0009289">
    <property type="term" value="C:pilus"/>
    <property type="evidence" value="ECO:0007669"/>
    <property type="project" value="InterPro"/>
</dbReference>
<dbReference type="InterPro" id="IPR001082">
    <property type="entry name" value="Pilin"/>
</dbReference>
<proteinExistence type="inferred from homology"/>
<dbReference type="GO" id="GO:0015627">
    <property type="term" value="C:type II protein secretion system complex"/>
    <property type="evidence" value="ECO:0007669"/>
    <property type="project" value="InterPro"/>
</dbReference>
<reference evidence="6" key="1">
    <citation type="journal article" date="2014" name="Int. J. Syst. Evol. Microbiol.">
        <title>Complete genome of a new Firmicutes species belonging to the dominant human colonic microbiota ('Ruminococcus bicirculans') reveals two chromosomes and a selective capacity to utilize plant glucans.</title>
        <authorList>
            <consortium name="NISC Comparative Sequencing Program"/>
            <person name="Wegmann U."/>
            <person name="Louis P."/>
            <person name="Goesmann A."/>
            <person name="Henrissat B."/>
            <person name="Duncan S.H."/>
            <person name="Flint H.J."/>
        </authorList>
    </citation>
    <scope>NUCLEOTIDE SEQUENCE</scope>
    <source>
        <strain evidence="6">NBRC 105001</strain>
    </source>
</reference>
<dbReference type="GO" id="GO:0007155">
    <property type="term" value="P:cell adhesion"/>
    <property type="evidence" value="ECO:0007669"/>
    <property type="project" value="InterPro"/>
</dbReference>
<evidence type="ECO:0000256" key="5">
    <source>
        <dbReference type="SAM" id="Phobius"/>
    </source>
</evidence>
<dbReference type="NCBIfam" id="TIGR02532">
    <property type="entry name" value="IV_pilin_GFxxxE"/>
    <property type="match status" value="1"/>
</dbReference>
<dbReference type="PROSITE" id="PS00409">
    <property type="entry name" value="PROKAR_NTER_METHYL"/>
    <property type="match status" value="1"/>
</dbReference>
<reference evidence="6" key="4">
    <citation type="submission" date="2023-01" db="EMBL/GenBank/DDBJ databases">
        <title>Draft genome sequence of Aliivibrio sifiae strain NBRC 105001.</title>
        <authorList>
            <person name="Sun Q."/>
            <person name="Mori K."/>
        </authorList>
    </citation>
    <scope>NUCLEOTIDE SEQUENCE</scope>
    <source>
        <strain evidence="6">NBRC 105001</strain>
    </source>
</reference>
<evidence type="ECO:0000313" key="7">
    <source>
        <dbReference type="EMBL" id="PQJ92558.1"/>
    </source>
</evidence>
<gene>
    <name evidence="6" type="primary">pilA</name>
    <name evidence="7" type="ORF">BTO23_00235</name>
    <name evidence="6" type="ORF">GCM10007855_37440</name>
</gene>
<keyword evidence="9" id="KW-1185">Reference proteome</keyword>
<evidence type="ECO:0000256" key="4">
    <source>
        <dbReference type="RuleBase" id="RU000389"/>
    </source>
</evidence>
<reference evidence="9" key="3">
    <citation type="journal article" date="2019" name="Int. J. Syst. Evol. Microbiol.">
        <title>The Global Catalogue of Microorganisms (GCM) 10K type strain sequencing project: providing services to taxonomists for standard genome sequencing and annotation.</title>
        <authorList>
            <consortium name="The Broad Institute Genomics Platform"/>
            <consortium name="The Broad Institute Genome Sequencing Center for Infectious Disease"/>
            <person name="Wu L."/>
            <person name="Ma J."/>
        </authorList>
    </citation>
    <scope>NUCLEOTIDE SEQUENCE [LARGE SCALE GENOMIC DNA]</scope>
    <source>
        <strain evidence="9">NBRC 105001</strain>
    </source>
</reference>
<dbReference type="RefSeq" id="WP_105062770.1">
    <property type="nucleotide sequence ID" value="NZ_BSOU01000015.1"/>
</dbReference>
<feature type="transmembrane region" description="Helical" evidence="5">
    <location>
        <begin position="12"/>
        <end position="30"/>
    </location>
</feature>
<dbReference type="Pfam" id="PF00114">
    <property type="entry name" value="Pilin"/>
    <property type="match status" value="1"/>
</dbReference>
<dbReference type="Proteomes" id="UP001156660">
    <property type="component" value="Unassembled WGS sequence"/>
</dbReference>
<keyword evidence="5" id="KW-0472">Membrane</keyword>
<dbReference type="AlphaFoldDB" id="A0A2S7XGD4"/>
<keyword evidence="5" id="KW-0812">Transmembrane</keyword>
<dbReference type="InterPro" id="IPR000983">
    <property type="entry name" value="Bac_GSPG_pilin"/>
</dbReference>
<keyword evidence="4" id="KW-0281">Fimbrium</keyword>